<dbReference type="NCBIfam" id="TIGR01297">
    <property type="entry name" value="CDF"/>
    <property type="match status" value="1"/>
</dbReference>
<sequence length="393" mass="44025">MKKEHWALLSLGINTLQALAKIIAGLLTGSLSMIGESFHSLSDSFASVITYLTLRFSEKKSEKFPYGLYKLENVGSIVIAIFLLLASVEIFKRAFGSQVVIRKEYMAVGLGVISFSLLSSLILSFLERRAGKKLNSPVLVADSYHTLTDAFGSSLVLMSFLSSYAGYELDRYFALGVSALIAYTALGILKKEVSVLLDISADQNTLSKIREIILSFDEVLEIKHLFVRSSGGRLFADITLVVSGRDFLQMHSIVDRIEEKLKAEVPQLEMVFIHYEPKQETTLGVLLNEKGEVSESFSAQKLMLFKKGEKLQLIKDLPQNEQKLAQFLMEKGVSIILCGHHPESKEAKWIISRCGAFVWETQEKNPYLAISEVAYNFSDVQTAHKERKDHRPI</sequence>
<dbReference type="RefSeq" id="WP_096600601.1">
    <property type="nucleotide sequence ID" value="NZ_OBEN01000001.1"/>
</dbReference>
<evidence type="ECO:0000256" key="5">
    <source>
        <dbReference type="ARBA" id="ARBA00022989"/>
    </source>
</evidence>
<evidence type="ECO:0000313" key="10">
    <source>
        <dbReference type="EMBL" id="SNZ12102.1"/>
    </source>
</evidence>
<dbReference type="GO" id="GO:0005886">
    <property type="term" value="C:plasma membrane"/>
    <property type="evidence" value="ECO:0007669"/>
    <property type="project" value="TreeGrafter"/>
</dbReference>
<name>A0A285NRG4_9AQUI</name>
<keyword evidence="11" id="KW-1185">Reference proteome</keyword>
<dbReference type="GO" id="GO:0006882">
    <property type="term" value="P:intracellular zinc ion homeostasis"/>
    <property type="evidence" value="ECO:0007669"/>
    <property type="project" value="TreeGrafter"/>
</dbReference>
<feature type="domain" description="Cation efflux protein cytoplasmic" evidence="9">
    <location>
        <begin position="202"/>
        <end position="277"/>
    </location>
</feature>
<evidence type="ECO:0000256" key="4">
    <source>
        <dbReference type="ARBA" id="ARBA00022692"/>
    </source>
</evidence>
<organism evidence="10 11">
    <name type="scientific">Hydrogenobacter hydrogenophilus</name>
    <dbReference type="NCBI Taxonomy" id="35835"/>
    <lineage>
        <taxon>Bacteria</taxon>
        <taxon>Pseudomonadati</taxon>
        <taxon>Aquificota</taxon>
        <taxon>Aquificia</taxon>
        <taxon>Aquificales</taxon>
        <taxon>Aquificaceae</taxon>
        <taxon>Hydrogenobacter</taxon>
    </lineage>
</organism>
<evidence type="ECO:0000259" key="8">
    <source>
        <dbReference type="Pfam" id="PF01545"/>
    </source>
</evidence>
<dbReference type="Proteomes" id="UP000218627">
    <property type="component" value="Unassembled WGS sequence"/>
</dbReference>
<dbReference type="InterPro" id="IPR027470">
    <property type="entry name" value="Cation_efflux_CTD"/>
</dbReference>
<dbReference type="PANTHER" id="PTHR43840">
    <property type="entry name" value="MITOCHONDRIAL METAL TRANSPORTER 1-RELATED"/>
    <property type="match status" value="1"/>
</dbReference>
<comment type="subcellular location">
    <subcellularLocation>
        <location evidence="1">Membrane</location>
        <topology evidence="1">Multi-pass membrane protein</topology>
    </subcellularLocation>
</comment>
<dbReference type="InterPro" id="IPR050291">
    <property type="entry name" value="CDF_Transporter"/>
</dbReference>
<dbReference type="InterPro" id="IPR002524">
    <property type="entry name" value="Cation_efflux"/>
</dbReference>
<dbReference type="AlphaFoldDB" id="A0A285NRG4"/>
<feature type="domain" description="Cation efflux protein transmembrane" evidence="8">
    <location>
        <begin position="8"/>
        <end position="197"/>
    </location>
</feature>
<dbReference type="Pfam" id="PF01545">
    <property type="entry name" value="Cation_efflux"/>
    <property type="match status" value="1"/>
</dbReference>
<dbReference type="GO" id="GO:0015341">
    <property type="term" value="F:zinc efflux antiporter activity"/>
    <property type="evidence" value="ECO:0007669"/>
    <property type="project" value="TreeGrafter"/>
</dbReference>
<feature type="transmembrane region" description="Helical" evidence="7">
    <location>
        <begin position="147"/>
        <end position="166"/>
    </location>
</feature>
<keyword evidence="5 7" id="KW-1133">Transmembrane helix</keyword>
<evidence type="ECO:0000259" key="9">
    <source>
        <dbReference type="Pfam" id="PF16916"/>
    </source>
</evidence>
<keyword evidence="4 7" id="KW-0812">Transmembrane</keyword>
<dbReference type="EMBL" id="OBEN01000001">
    <property type="protein sequence ID" value="SNZ12102.1"/>
    <property type="molecule type" value="Genomic_DNA"/>
</dbReference>
<dbReference type="GO" id="GO:0015086">
    <property type="term" value="F:cadmium ion transmembrane transporter activity"/>
    <property type="evidence" value="ECO:0007669"/>
    <property type="project" value="TreeGrafter"/>
</dbReference>
<evidence type="ECO:0000256" key="7">
    <source>
        <dbReference type="SAM" id="Phobius"/>
    </source>
</evidence>
<keyword evidence="3" id="KW-0813">Transport</keyword>
<evidence type="ECO:0000313" key="11">
    <source>
        <dbReference type="Proteomes" id="UP000218627"/>
    </source>
</evidence>
<dbReference type="Pfam" id="PF16916">
    <property type="entry name" value="ZT_dimer"/>
    <property type="match status" value="1"/>
</dbReference>
<dbReference type="OrthoDB" id="9806522at2"/>
<dbReference type="SUPFAM" id="SSF161111">
    <property type="entry name" value="Cation efflux protein transmembrane domain-like"/>
    <property type="match status" value="1"/>
</dbReference>
<dbReference type="SUPFAM" id="SSF160240">
    <property type="entry name" value="Cation efflux protein cytoplasmic domain-like"/>
    <property type="match status" value="1"/>
</dbReference>
<dbReference type="Gene3D" id="3.30.70.1350">
    <property type="entry name" value="Cation efflux protein, cytoplasmic domain"/>
    <property type="match status" value="1"/>
</dbReference>
<accession>A0A285NRG4</accession>
<reference evidence="11" key="1">
    <citation type="submission" date="2017-09" db="EMBL/GenBank/DDBJ databases">
        <authorList>
            <person name="Varghese N."/>
            <person name="Submissions S."/>
        </authorList>
    </citation>
    <scope>NUCLEOTIDE SEQUENCE [LARGE SCALE GENOMIC DNA]</scope>
    <source>
        <strain evidence="11">DSM 2913</strain>
    </source>
</reference>
<gene>
    <name evidence="10" type="ORF">SAMN06265353_0429</name>
</gene>
<proteinExistence type="inferred from homology"/>
<evidence type="ECO:0000256" key="6">
    <source>
        <dbReference type="ARBA" id="ARBA00023136"/>
    </source>
</evidence>
<dbReference type="InterPro" id="IPR036837">
    <property type="entry name" value="Cation_efflux_CTD_sf"/>
</dbReference>
<dbReference type="InterPro" id="IPR027469">
    <property type="entry name" value="Cation_efflux_TMD_sf"/>
</dbReference>
<dbReference type="InterPro" id="IPR058533">
    <property type="entry name" value="Cation_efflux_TM"/>
</dbReference>
<keyword evidence="6 7" id="KW-0472">Membrane</keyword>
<dbReference type="PANTHER" id="PTHR43840:SF15">
    <property type="entry name" value="MITOCHONDRIAL METAL TRANSPORTER 1-RELATED"/>
    <property type="match status" value="1"/>
</dbReference>
<dbReference type="Gene3D" id="1.20.1510.10">
    <property type="entry name" value="Cation efflux protein transmembrane domain"/>
    <property type="match status" value="1"/>
</dbReference>
<evidence type="ECO:0000256" key="1">
    <source>
        <dbReference type="ARBA" id="ARBA00004141"/>
    </source>
</evidence>
<protein>
    <submittedName>
        <fullName evidence="10">Cation diffusion facilitator family transporter</fullName>
    </submittedName>
</protein>
<dbReference type="GO" id="GO:0015093">
    <property type="term" value="F:ferrous iron transmembrane transporter activity"/>
    <property type="evidence" value="ECO:0007669"/>
    <property type="project" value="TreeGrafter"/>
</dbReference>
<feature type="transmembrane region" description="Helical" evidence="7">
    <location>
        <begin position="66"/>
        <end position="85"/>
    </location>
</feature>
<comment type="similarity">
    <text evidence="2">Belongs to the cation diffusion facilitator (CDF) transporter (TC 2.A.4) family.</text>
</comment>
<evidence type="ECO:0000256" key="3">
    <source>
        <dbReference type="ARBA" id="ARBA00022448"/>
    </source>
</evidence>
<evidence type="ECO:0000256" key="2">
    <source>
        <dbReference type="ARBA" id="ARBA00008114"/>
    </source>
</evidence>
<feature type="transmembrane region" description="Helical" evidence="7">
    <location>
        <begin position="105"/>
        <end position="126"/>
    </location>
</feature>
<feature type="transmembrane region" description="Helical" evidence="7">
    <location>
        <begin position="172"/>
        <end position="189"/>
    </location>
</feature>